<keyword evidence="2" id="KW-1185">Reference proteome</keyword>
<evidence type="ECO:0000313" key="2">
    <source>
        <dbReference type="Proteomes" id="UP001571980"/>
    </source>
</evidence>
<dbReference type="RefSeq" id="WP_372824688.1">
    <property type="nucleotide sequence ID" value="NZ_JARRIG010000007.1"/>
</dbReference>
<protein>
    <submittedName>
        <fullName evidence="1">Uncharacterized protein</fullName>
    </submittedName>
</protein>
<name>A0ABV4T5U0_9EURY</name>
<proteinExistence type="predicted"/>
<reference evidence="1 2" key="1">
    <citation type="submission" date="2023-03" db="EMBL/GenBank/DDBJ databases">
        <title>Speciation in Pyrococcus: adaptation to high temperature as a mechanism.</title>
        <authorList>
            <person name="Gu J."/>
        </authorList>
    </citation>
    <scope>NUCLEOTIDE SEQUENCE [LARGE SCALE GENOMIC DNA]</scope>
    <source>
        <strain evidence="1 2">LMOA34</strain>
    </source>
</reference>
<dbReference type="EMBL" id="JARRIG010000007">
    <property type="protein sequence ID" value="MFA4805231.1"/>
    <property type="molecule type" value="Genomic_DNA"/>
</dbReference>
<dbReference type="Proteomes" id="UP001571980">
    <property type="component" value="Unassembled WGS sequence"/>
</dbReference>
<sequence>MVMLSLDEVVELVRKGFDVERIEYHSPDGEHETKFSLKFILKEGAFEIATDSFEVPMWVVEEAIREGLGTYRLREPEPVPDLEKDEVLYPVMRAVVLADKFVKERGQVLKSLLDKCTVRVHIGEYAQKVIVEGEHKGVKISVLRDFVSREKIIGDVALARSIVEEWGFRGESSKLGGVSFFGDEVDAYFYGSDYHVNISLVPKSMFWERVRLAFEVLEKYKLRPVFVEVYDTGVEVEFPKTSDIDYYPGDSSLILYLDDDLGLTDVGVHVDDIDRDAEWLFTVAEKVGVASREGVRALRKIVGGK</sequence>
<organism evidence="1 2">
    <name type="scientific">Pyrococcus kukulkanii</name>
    <dbReference type="NCBI Taxonomy" id="1609559"/>
    <lineage>
        <taxon>Archaea</taxon>
        <taxon>Methanobacteriati</taxon>
        <taxon>Methanobacteriota</taxon>
        <taxon>Thermococci</taxon>
        <taxon>Thermococcales</taxon>
        <taxon>Thermococcaceae</taxon>
        <taxon>Pyrococcus</taxon>
    </lineage>
</organism>
<accession>A0ABV4T5U0</accession>
<evidence type="ECO:0000313" key="1">
    <source>
        <dbReference type="EMBL" id="MFA4805231.1"/>
    </source>
</evidence>
<comment type="caution">
    <text evidence="1">The sequence shown here is derived from an EMBL/GenBank/DDBJ whole genome shotgun (WGS) entry which is preliminary data.</text>
</comment>
<gene>
    <name evidence="1" type="ORF">P8X34_10885</name>
</gene>